<dbReference type="PRINTS" id="PR01703">
    <property type="entry name" value="MNSODISMTASE"/>
</dbReference>
<reference evidence="9 10" key="1">
    <citation type="submission" date="2024-03" db="EMBL/GenBank/DDBJ databases">
        <title>Complete genome sequence of the green alga Chloropicon roscoffensis RCC1871.</title>
        <authorList>
            <person name="Lemieux C."/>
            <person name="Pombert J.-F."/>
            <person name="Otis C."/>
            <person name="Turmel M."/>
        </authorList>
    </citation>
    <scope>NUCLEOTIDE SEQUENCE [LARGE SCALE GENOMIC DNA]</scope>
    <source>
        <strain evidence="9 10">RCC1871</strain>
    </source>
</reference>
<feature type="binding site" evidence="5">
    <location>
        <position position="27"/>
    </location>
    <ligand>
        <name>Mn(2+)</name>
        <dbReference type="ChEBI" id="CHEBI:29035"/>
    </ligand>
</feature>
<evidence type="ECO:0000313" key="10">
    <source>
        <dbReference type="Proteomes" id="UP001472866"/>
    </source>
</evidence>
<dbReference type="GO" id="GO:0004784">
    <property type="term" value="F:superoxide dismutase activity"/>
    <property type="evidence" value="ECO:0007669"/>
    <property type="project" value="UniProtKB-EC"/>
</dbReference>
<dbReference type="InterPro" id="IPR001189">
    <property type="entry name" value="Mn/Fe_SOD"/>
</dbReference>
<dbReference type="Gene3D" id="1.10.287.990">
    <property type="entry name" value="Fe,Mn superoxide dismutase (SOD) domain"/>
    <property type="match status" value="1"/>
</dbReference>
<evidence type="ECO:0000256" key="4">
    <source>
        <dbReference type="ARBA" id="ARBA00023002"/>
    </source>
</evidence>
<dbReference type="EC" id="1.15.1.1" evidence="2 6"/>
<dbReference type="FunFam" id="3.55.40.20:FF:000001">
    <property type="entry name" value="Superoxide dismutase"/>
    <property type="match status" value="1"/>
</dbReference>
<accession>A0AAX4PMZ2</accession>
<dbReference type="InterPro" id="IPR036324">
    <property type="entry name" value="Mn/Fe_SOD_N_sf"/>
</dbReference>
<evidence type="ECO:0000256" key="6">
    <source>
        <dbReference type="RuleBase" id="RU000414"/>
    </source>
</evidence>
<comment type="catalytic activity">
    <reaction evidence="6">
        <text>2 superoxide + 2 H(+) = H2O2 + O2</text>
        <dbReference type="Rhea" id="RHEA:20696"/>
        <dbReference type="ChEBI" id="CHEBI:15378"/>
        <dbReference type="ChEBI" id="CHEBI:15379"/>
        <dbReference type="ChEBI" id="CHEBI:16240"/>
        <dbReference type="ChEBI" id="CHEBI:18421"/>
        <dbReference type="EC" id="1.15.1.1"/>
    </reaction>
</comment>
<dbReference type="AlphaFoldDB" id="A0AAX4PMZ2"/>
<dbReference type="InterPro" id="IPR019831">
    <property type="entry name" value="Mn/Fe_SOD_N"/>
</dbReference>
<evidence type="ECO:0000256" key="2">
    <source>
        <dbReference type="ARBA" id="ARBA00012682"/>
    </source>
</evidence>
<name>A0AAX4PMZ2_9CHLO</name>
<dbReference type="GO" id="GO:0005737">
    <property type="term" value="C:cytoplasm"/>
    <property type="evidence" value="ECO:0007669"/>
    <property type="project" value="TreeGrafter"/>
</dbReference>
<dbReference type="PROSITE" id="PS00088">
    <property type="entry name" value="SOD_MN"/>
    <property type="match status" value="1"/>
</dbReference>
<dbReference type="PIRSF" id="PIRSF000349">
    <property type="entry name" value="SODismutase"/>
    <property type="match status" value="1"/>
</dbReference>
<evidence type="ECO:0000313" key="9">
    <source>
        <dbReference type="EMBL" id="WZN67314.1"/>
    </source>
</evidence>
<dbReference type="PANTHER" id="PTHR43595:SF2">
    <property type="entry name" value="SMALL RIBOSOMAL SUBUNIT PROTEIN MS42"/>
    <property type="match status" value="1"/>
</dbReference>
<sequence length="218" mass="23904">MSFTLPELGYTYESLEPHIDATTMTIHHTKHHNTYVTKLNGACSGNAALNGMDLLELNQKVGTDAIPSDQQTNVRNNAGGHWNHSFFWSVLSAPSNTNGPSAELKAAIDGAFGSLDEMKSKFNAAAAGRFGSGWAWLGVQDGKLTVTSTANQDNPLMSTVVGSDACIPILGLDVWEHAYYLKYQNKRPEYINNFWSVVNWDMVNVYYADSVQGKVPKL</sequence>
<keyword evidence="10" id="KW-1185">Reference proteome</keyword>
<dbReference type="SUPFAM" id="SSF54719">
    <property type="entry name" value="Fe,Mn superoxide dismutase (SOD), C-terminal domain"/>
    <property type="match status" value="1"/>
</dbReference>
<dbReference type="EMBL" id="CP151519">
    <property type="protein sequence ID" value="WZN67314.1"/>
    <property type="molecule type" value="Genomic_DNA"/>
</dbReference>
<organism evidence="9 10">
    <name type="scientific">Chloropicon roscoffensis</name>
    <dbReference type="NCBI Taxonomy" id="1461544"/>
    <lineage>
        <taxon>Eukaryota</taxon>
        <taxon>Viridiplantae</taxon>
        <taxon>Chlorophyta</taxon>
        <taxon>Chloropicophyceae</taxon>
        <taxon>Chloropicales</taxon>
        <taxon>Chloropicaceae</taxon>
        <taxon>Chloropicon</taxon>
    </lineage>
</organism>
<evidence type="ECO:0000259" key="7">
    <source>
        <dbReference type="Pfam" id="PF00081"/>
    </source>
</evidence>
<keyword evidence="4 6" id="KW-0560">Oxidoreductase</keyword>
<dbReference type="Proteomes" id="UP001472866">
    <property type="component" value="Chromosome 19"/>
</dbReference>
<feature type="binding site" evidence="5">
    <location>
        <position position="177"/>
    </location>
    <ligand>
        <name>Mn(2+)</name>
        <dbReference type="ChEBI" id="CHEBI:29035"/>
    </ligand>
</feature>
<protein>
    <recommendedName>
        <fullName evidence="2 6">Superoxide dismutase</fullName>
        <ecNumber evidence="2 6">1.15.1.1</ecNumber>
    </recommendedName>
</protein>
<dbReference type="Gene3D" id="3.55.40.20">
    <property type="entry name" value="Iron/manganese superoxide dismutase, C-terminal domain"/>
    <property type="match status" value="1"/>
</dbReference>
<dbReference type="PANTHER" id="PTHR43595">
    <property type="entry name" value="37S RIBOSOMAL PROTEIN S26, MITOCHONDRIAL"/>
    <property type="match status" value="1"/>
</dbReference>
<feature type="binding site" evidence="5">
    <location>
        <position position="84"/>
    </location>
    <ligand>
        <name>Mn(2+)</name>
        <dbReference type="ChEBI" id="CHEBI:29035"/>
    </ligand>
</feature>
<evidence type="ECO:0000256" key="1">
    <source>
        <dbReference type="ARBA" id="ARBA00008714"/>
    </source>
</evidence>
<proteinExistence type="inferred from homology"/>
<dbReference type="Pfam" id="PF00081">
    <property type="entry name" value="Sod_Fe_N"/>
    <property type="match status" value="1"/>
</dbReference>
<keyword evidence="3 5" id="KW-0479">Metal-binding</keyword>
<comment type="function">
    <text evidence="6">Destroys radicals which are normally produced within the cells and which are toxic to biological systems.</text>
</comment>
<dbReference type="InterPro" id="IPR019832">
    <property type="entry name" value="Mn/Fe_SOD_C"/>
</dbReference>
<gene>
    <name evidence="9" type="ORF">HKI87_19g88890</name>
</gene>
<evidence type="ECO:0000259" key="8">
    <source>
        <dbReference type="Pfam" id="PF02777"/>
    </source>
</evidence>
<feature type="domain" description="Manganese/iron superoxide dismutase C-terminal" evidence="8">
    <location>
        <begin position="100"/>
        <end position="204"/>
    </location>
</feature>
<dbReference type="Pfam" id="PF02777">
    <property type="entry name" value="Sod_Fe_C"/>
    <property type="match status" value="1"/>
</dbReference>
<dbReference type="InterPro" id="IPR036314">
    <property type="entry name" value="SOD_C_sf"/>
</dbReference>
<comment type="similarity">
    <text evidence="1 6">Belongs to the iron/manganese superoxide dismutase family.</text>
</comment>
<feature type="binding site" evidence="5">
    <location>
        <position position="173"/>
    </location>
    <ligand>
        <name>Mn(2+)</name>
        <dbReference type="ChEBI" id="CHEBI:29035"/>
    </ligand>
</feature>
<feature type="domain" description="Manganese/iron superoxide dismutase N-terminal" evidence="7">
    <location>
        <begin position="2"/>
        <end position="92"/>
    </location>
</feature>
<dbReference type="InterPro" id="IPR019833">
    <property type="entry name" value="Mn/Fe_SOD_BS"/>
</dbReference>
<evidence type="ECO:0000256" key="5">
    <source>
        <dbReference type="PIRSR" id="PIRSR000349-1"/>
    </source>
</evidence>
<evidence type="ECO:0000256" key="3">
    <source>
        <dbReference type="ARBA" id="ARBA00022723"/>
    </source>
</evidence>
<dbReference type="GO" id="GO:0046872">
    <property type="term" value="F:metal ion binding"/>
    <property type="evidence" value="ECO:0007669"/>
    <property type="project" value="UniProtKB-KW"/>
</dbReference>
<dbReference type="SUPFAM" id="SSF46609">
    <property type="entry name" value="Fe,Mn superoxide dismutase (SOD), N-terminal domain"/>
    <property type="match status" value="1"/>
</dbReference>